<reference evidence="2" key="1">
    <citation type="submission" date="2017-09" db="EMBL/GenBank/DDBJ databases">
        <authorList>
            <person name="Varghese N."/>
            <person name="Submissions S."/>
        </authorList>
    </citation>
    <scope>NUCLEOTIDE SEQUENCE [LARGE SCALE GENOMIC DNA]</scope>
    <source>
        <strain evidence="2">DSM 29961</strain>
    </source>
</reference>
<keyword evidence="2" id="KW-1185">Reference proteome</keyword>
<sequence length="87" mass="10487">MAKKVSVNQLVERVWDIDGYPNYFFGHDKRLYRFDSRGQVRMNKRIIIGTTQGYVLKSKFFSLEQLRVRLLRHRPQKLPSTDHLMDF</sequence>
<dbReference type="EMBL" id="OCNH01000007">
    <property type="protein sequence ID" value="SOD97643.1"/>
    <property type="molecule type" value="Genomic_DNA"/>
</dbReference>
<dbReference type="AlphaFoldDB" id="A0A286GQ47"/>
<evidence type="ECO:0008006" key="3">
    <source>
        <dbReference type="Google" id="ProtNLM"/>
    </source>
</evidence>
<gene>
    <name evidence="1" type="ORF">SAMN06269250_5868</name>
</gene>
<evidence type="ECO:0000313" key="2">
    <source>
        <dbReference type="Proteomes" id="UP000219452"/>
    </source>
</evidence>
<name>A0A286GQ47_9BACT</name>
<organism evidence="1 2">
    <name type="scientific">Spirosoma fluviale</name>
    <dbReference type="NCBI Taxonomy" id="1597977"/>
    <lineage>
        <taxon>Bacteria</taxon>
        <taxon>Pseudomonadati</taxon>
        <taxon>Bacteroidota</taxon>
        <taxon>Cytophagia</taxon>
        <taxon>Cytophagales</taxon>
        <taxon>Cytophagaceae</taxon>
        <taxon>Spirosoma</taxon>
    </lineage>
</organism>
<accession>A0A286GQ47</accession>
<protein>
    <recommendedName>
        <fullName evidence="3">NUMOD4 motif-containing protein</fullName>
    </recommendedName>
</protein>
<dbReference type="Proteomes" id="UP000219452">
    <property type="component" value="Unassembled WGS sequence"/>
</dbReference>
<evidence type="ECO:0000313" key="1">
    <source>
        <dbReference type="EMBL" id="SOD97643.1"/>
    </source>
</evidence>
<proteinExistence type="predicted"/>